<comment type="caution">
    <text evidence="1">The sequence shown here is derived from an EMBL/GenBank/DDBJ whole genome shotgun (WGS) entry which is preliminary data.</text>
</comment>
<evidence type="ECO:0000313" key="2">
    <source>
        <dbReference type="Proteomes" id="UP001497382"/>
    </source>
</evidence>
<protein>
    <submittedName>
        <fullName evidence="1">Uncharacterized protein</fullName>
    </submittedName>
</protein>
<dbReference type="AlphaFoldDB" id="A0AAV2BQ21"/>
<keyword evidence="2" id="KW-1185">Reference proteome</keyword>
<reference evidence="1 2" key="1">
    <citation type="submission" date="2024-04" db="EMBL/GenBank/DDBJ databases">
        <authorList>
            <person name="Rising A."/>
            <person name="Reimegard J."/>
            <person name="Sonavane S."/>
            <person name="Akerstrom W."/>
            <person name="Nylinder S."/>
            <person name="Hedman E."/>
            <person name="Kallberg Y."/>
        </authorList>
    </citation>
    <scope>NUCLEOTIDE SEQUENCE [LARGE SCALE GENOMIC DNA]</scope>
</reference>
<organism evidence="1 2">
    <name type="scientific">Larinioides sclopetarius</name>
    <dbReference type="NCBI Taxonomy" id="280406"/>
    <lineage>
        <taxon>Eukaryota</taxon>
        <taxon>Metazoa</taxon>
        <taxon>Ecdysozoa</taxon>
        <taxon>Arthropoda</taxon>
        <taxon>Chelicerata</taxon>
        <taxon>Arachnida</taxon>
        <taxon>Araneae</taxon>
        <taxon>Araneomorphae</taxon>
        <taxon>Entelegynae</taxon>
        <taxon>Araneoidea</taxon>
        <taxon>Araneidae</taxon>
        <taxon>Larinioides</taxon>
    </lineage>
</organism>
<name>A0AAV2BQ21_9ARAC</name>
<evidence type="ECO:0000313" key="1">
    <source>
        <dbReference type="EMBL" id="CAL1297438.1"/>
    </source>
</evidence>
<sequence length="21" mass="2584">MQMKDHILVMFVTKDFFVKII</sequence>
<accession>A0AAV2BQ21</accession>
<dbReference type="Proteomes" id="UP001497382">
    <property type="component" value="Unassembled WGS sequence"/>
</dbReference>
<dbReference type="EMBL" id="CAXIEN010000425">
    <property type="protein sequence ID" value="CAL1297438.1"/>
    <property type="molecule type" value="Genomic_DNA"/>
</dbReference>
<proteinExistence type="predicted"/>
<gene>
    <name evidence="1" type="ORF">LARSCL_LOCUS20306</name>
</gene>